<keyword evidence="1" id="KW-0472">Membrane</keyword>
<feature type="transmembrane region" description="Helical" evidence="1">
    <location>
        <begin position="57"/>
        <end position="79"/>
    </location>
</feature>
<evidence type="ECO:0000313" key="3">
    <source>
        <dbReference type="Proteomes" id="UP000824782"/>
    </source>
</evidence>
<keyword evidence="3" id="KW-1185">Reference proteome</keyword>
<evidence type="ECO:0000256" key="1">
    <source>
        <dbReference type="SAM" id="Phobius"/>
    </source>
</evidence>
<keyword evidence="1" id="KW-0812">Transmembrane</keyword>
<dbReference type="EMBL" id="WNYA01000001">
    <property type="protein sequence ID" value="KAG8598818.1"/>
    <property type="molecule type" value="Genomic_DNA"/>
</dbReference>
<comment type="caution">
    <text evidence="2">The sequence shown here is derived from an EMBL/GenBank/DDBJ whole genome shotgun (WGS) entry which is preliminary data.</text>
</comment>
<evidence type="ECO:0000313" key="2">
    <source>
        <dbReference type="EMBL" id="KAG8598818.1"/>
    </source>
</evidence>
<reference evidence="2" key="1">
    <citation type="thesis" date="2020" institute="ProQuest LLC" country="789 East Eisenhower Parkway, Ann Arbor, MI, USA">
        <title>Comparative Genomics and Chromosome Evolution.</title>
        <authorList>
            <person name="Mudd A.B."/>
        </authorList>
    </citation>
    <scope>NUCLEOTIDE SEQUENCE</scope>
    <source>
        <strain evidence="2">237g6f4</strain>
        <tissue evidence="2">Blood</tissue>
    </source>
</reference>
<accession>A0AAV7DNR7</accession>
<dbReference type="AlphaFoldDB" id="A0AAV7DNR7"/>
<dbReference type="Proteomes" id="UP000824782">
    <property type="component" value="Unassembled WGS sequence"/>
</dbReference>
<organism evidence="2 3">
    <name type="scientific">Engystomops pustulosus</name>
    <name type="common">Tungara frog</name>
    <name type="synonym">Physalaemus pustulosus</name>
    <dbReference type="NCBI Taxonomy" id="76066"/>
    <lineage>
        <taxon>Eukaryota</taxon>
        <taxon>Metazoa</taxon>
        <taxon>Chordata</taxon>
        <taxon>Craniata</taxon>
        <taxon>Vertebrata</taxon>
        <taxon>Euteleostomi</taxon>
        <taxon>Amphibia</taxon>
        <taxon>Batrachia</taxon>
        <taxon>Anura</taxon>
        <taxon>Neobatrachia</taxon>
        <taxon>Hyloidea</taxon>
        <taxon>Leptodactylidae</taxon>
        <taxon>Leiuperinae</taxon>
        <taxon>Engystomops</taxon>
    </lineage>
</organism>
<gene>
    <name evidence="2" type="ORF">GDO81_002752</name>
</gene>
<proteinExistence type="predicted"/>
<name>A0AAV7DNR7_ENGPU</name>
<protein>
    <submittedName>
        <fullName evidence="2">Uncharacterized protein</fullName>
    </submittedName>
</protein>
<keyword evidence="1" id="KW-1133">Transmembrane helix</keyword>
<sequence>MYLLNCPRTNNISYALKMDNHFNLFSSTRHGCPIFLRTEVTFLHGLGWFLYQSLYDWRVGLTFVCLLCIVLSKTMVSILPRPARLCT</sequence>